<reference evidence="2 3" key="2">
    <citation type="journal article" date="2019" name="G3 (Bethesda)">
        <title>Hybrid Assembly of the Genome of the Entomopathogenic Nematode Steinernema carpocapsae Identifies the X-Chromosome.</title>
        <authorList>
            <person name="Serra L."/>
            <person name="Macchietto M."/>
            <person name="Macias-Munoz A."/>
            <person name="McGill C.J."/>
            <person name="Rodriguez I.M."/>
            <person name="Rodriguez B."/>
            <person name="Murad R."/>
            <person name="Mortazavi A."/>
        </authorList>
    </citation>
    <scope>NUCLEOTIDE SEQUENCE [LARGE SCALE GENOMIC DNA]</scope>
    <source>
        <strain evidence="2 3">ALL</strain>
    </source>
</reference>
<proteinExistence type="predicted"/>
<keyword evidence="3" id="KW-1185">Reference proteome</keyword>
<sequence length="83" mass="9090">MVAERPTESALCPPQGDLLPKPTTSGATLSPSEGNIDQPISSGFPGKRGPLKFFNLPRSAWIRLQFQKVNSHTSDKYFVVSYP</sequence>
<evidence type="ECO:0000313" key="2">
    <source>
        <dbReference type="EMBL" id="TKR63342.1"/>
    </source>
</evidence>
<dbReference type="Proteomes" id="UP000298663">
    <property type="component" value="Unassembled WGS sequence"/>
</dbReference>
<comment type="caution">
    <text evidence="2">The sequence shown here is derived from an EMBL/GenBank/DDBJ whole genome shotgun (WGS) entry which is preliminary data.</text>
</comment>
<gene>
    <name evidence="2" type="ORF">L596_027182</name>
</gene>
<accession>A0A4U5M3Q3</accession>
<name>A0A4U5M3Q3_STECR</name>
<evidence type="ECO:0000256" key="1">
    <source>
        <dbReference type="SAM" id="MobiDB-lite"/>
    </source>
</evidence>
<protein>
    <submittedName>
        <fullName evidence="2">Uncharacterized protein</fullName>
    </submittedName>
</protein>
<dbReference type="AlphaFoldDB" id="A0A4U5M3Q3"/>
<feature type="compositionally biased region" description="Polar residues" evidence="1">
    <location>
        <begin position="22"/>
        <end position="41"/>
    </location>
</feature>
<dbReference type="EMBL" id="AZBU02000010">
    <property type="protein sequence ID" value="TKR63342.1"/>
    <property type="molecule type" value="Genomic_DNA"/>
</dbReference>
<evidence type="ECO:0000313" key="3">
    <source>
        <dbReference type="Proteomes" id="UP000298663"/>
    </source>
</evidence>
<feature type="region of interest" description="Disordered" evidence="1">
    <location>
        <begin position="1"/>
        <end position="47"/>
    </location>
</feature>
<organism evidence="2 3">
    <name type="scientific">Steinernema carpocapsae</name>
    <name type="common">Entomopathogenic nematode</name>
    <dbReference type="NCBI Taxonomy" id="34508"/>
    <lineage>
        <taxon>Eukaryota</taxon>
        <taxon>Metazoa</taxon>
        <taxon>Ecdysozoa</taxon>
        <taxon>Nematoda</taxon>
        <taxon>Chromadorea</taxon>
        <taxon>Rhabditida</taxon>
        <taxon>Tylenchina</taxon>
        <taxon>Panagrolaimomorpha</taxon>
        <taxon>Strongyloidoidea</taxon>
        <taxon>Steinernematidae</taxon>
        <taxon>Steinernema</taxon>
    </lineage>
</organism>
<reference evidence="2 3" key="1">
    <citation type="journal article" date="2015" name="Genome Biol.">
        <title>Comparative genomics of Steinernema reveals deeply conserved gene regulatory networks.</title>
        <authorList>
            <person name="Dillman A.R."/>
            <person name="Macchietto M."/>
            <person name="Porter C.F."/>
            <person name="Rogers A."/>
            <person name="Williams B."/>
            <person name="Antoshechkin I."/>
            <person name="Lee M.M."/>
            <person name="Goodwin Z."/>
            <person name="Lu X."/>
            <person name="Lewis E.E."/>
            <person name="Goodrich-Blair H."/>
            <person name="Stock S.P."/>
            <person name="Adams B.J."/>
            <person name="Sternberg P.W."/>
            <person name="Mortazavi A."/>
        </authorList>
    </citation>
    <scope>NUCLEOTIDE SEQUENCE [LARGE SCALE GENOMIC DNA]</scope>
    <source>
        <strain evidence="2 3">ALL</strain>
    </source>
</reference>